<evidence type="ECO:0000256" key="1">
    <source>
        <dbReference type="SAM" id="MobiDB-lite"/>
    </source>
</evidence>
<name>A0A6J6JKD3_9ZZZZ</name>
<feature type="region of interest" description="Disordered" evidence="1">
    <location>
        <begin position="1"/>
        <end position="33"/>
    </location>
</feature>
<organism evidence="2">
    <name type="scientific">freshwater metagenome</name>
    <dbReference type="NCBI Taxonomy" id="449393"/>
    <lineage>
        <taxon>unclassified sequences</taxon>
        <taxon>metagenomes</taxon>
        <taxon>ecological metagenomes</taxon>
    </lineage>
</organism>
<dbReference type="AlphaFoldDB" id="A0A6J6JKD3"/>
<feature type="compositionally biased region" description="Polar residues" evidence="1">
    <location>
        <begin position="1"/>
        <end position="28"/>
    </location>
</feature>
<proteinExistence type="predicted"/>
<evidence type="ECO:0000313" key="2">
    <source>
        <dbReference type="EMBL" id="CAB4637572.1"/>
    </source>
</evidence>
<accession>A0A6J6JKD3</accession>
<protein>
    <submittedName>
        <fullName evidence="2">Unannotated protein</fullName>
    </submittedName>
</protein>
<gene>
    <name evidence="2" type="ORF">UFOPK2158_00297</name>
</gene>
<dbReference type="EMBL" id="CAEZVY010000019">
    <property type="protein sequence ID" value="CAB4637572.1"/>
    <property type="molecule type" value="Genomic_DNA"/>
</dbReference>
<sequence>MGTLRVGSNHNRALTHGGVQQSGVRTNNGTGGDARVSTELNTREYLHIAGQLDAEVNEEAGRVMDGHTGELVAAHNHLIQESLDFAQLNTVVDPLE</sequence>
<reference evidence="2" key="1">
    <citation type="submission" date="2020-05" db="EMBL/GenBank/DDBJ databases">
        <authorList>
            <person name="Chiriac C."/>
            <person name="Salcher M."/>
            <person name="Ghai R."/>
            <person name="Kavagutti S V."/>
        </authorList>
    </citation>
    <scope>NUCLEOTIDE SEQUENCE</scope>
</reference>